<dbReference type="Gene3D" id="2.40.110.10">
    <property type="entry name" value="Butyryl-CoA Dehydrogenase, subunit A, domain 2"/>
    <property type="match status" value="1"/>
</dbReference>
<dbReference type="InterPro" id="IPR046373">
    <property type="entry name" value="Acyl-CoA_Oxase/DH_mid-dom_sf"/>
</dbReference>
<sequence length="385" mass="41475">MVDFRLSEEQEALVISVREFAREQVAPVIAEHYEKKTFPYEVIRQMGKMGLFGLPFAEEHGGMGGDYFTLCLALEELARVDSSVAITLEAGVSLGAMPIYRFGTDAQKAEWLPRLTSGEALAAFGLTEPGTGSDAGATTTRAVLDERTNEWVINGSKAFITNSGTDITCLVTVMAATGTKADGSKELSTIIVPSGTPGFTVAPGYSKVGWCASDTHELAFDGVRVPAANLLGERGRGFAQFLRILDEGRIAIAALSVGLAQGCVDESVKYAKERQAFGRPIGNYQAVQFMIADMEMRAHTARIAYYEAAARMLAGEDFKHQAALAKLYASEAAMDNARYATQVHGGYGFMNESAVGRFYRDAKILEIGEGTSEVQRMIIARGLGL</sequence>
<evidence type="ECO:0000256" key="3">
    <source>
        <dbReference type="ARBA" id="ARBA00022630"/>
    </source>
</evidence>
<dbReference type="Gene3D" id="1.20.140.10">
    <property type="entry name" value="Butyryl-CoA Dehydrogenase, subunit A, domain 3"/>
    <property type="match status" value="1"/>
</dbReference>
<dbReference type="EMBL" id="BOQL01000054">
    <property type="protein sequence ID" value="GIM75045.1"/>
    <property type="molecule type" value="Genomic_DNA"/>
</dbReference>
<organism evidence="10 11">
    <name type="scientific">Actinoplanes auranticolor</name>
    <dbReference type="NCBI Taxonomy" id="47988"/>
    <lineage>
        <taxon>Bacteria</taxon>
        <taxon>Bacillati</taxon>
        <taxon>Actinomycetota</taxon>
        <taxon>Actinomycetes</taxon>
        <taxon>Micromonosporales</taxon>
        <taxon>Micromonosporaceae</taxon>
        <taxon>Actinoplanes</taxon>
    </lineage>
</organism>
<evidence type="ECO:0000256" key="4">
    <source>
        <dbReference type="ARBA" id="ARBA00022827"/>
    </source>
</evidence>
<name>A0A919SLL9_9ACTN</name>
<evidence type="ECO:0000259" key="8">
    <source>
        <dbReference type="Pfam" id="PF02770"/>
    </source>
</evidence>
<keyword evidence="5 6" id="KW-0560">Oxidoreductase</keyword>
<dbReference type="PANTHER" id="PTHR43884:SF12">
    <property type="entry name" value="ISOVALERYL-COA DEHYDROGENASE, MITOCHONDRIAL-RELATED"/>
    <property type="match status" value="1"/>
</dbReference>
<evidence type="ECO:0000256" key="5">
    <source>
        <dbReference type="ARBA" id="ARBA00023002"/>
    </source>
</evidence>
<dbReference type="AlphaFoldDB" id="A0A919SLL9"/>
<dbReference type="PROSITE" id="PS00073">
    <property type="entry name" value="ACYL_COA_DH_2"/>
    <property type="match status" value="1"/>
</dbReference>
<comment type="cofactor">
    <cofactor evidence="1 6">
        <name>FAD</name>
        <dbReference type="ChEBI" id="CHEBI:57692"/>
    </cofactor>
</comment>
<comment type="similarity">
    <text evidence="2 6">Belongs to the acyl-CoA dehydrogenase family.</text>
</comment>
<evidence type="ECO:0000313" key="11">
    <source>
        <dbReference type="Proteomes" id="UP000681340"/>
    </source>
</evidence>
<dbReference type="PIRSF" id="PIRSF016578">
    <property type="entry name" value="HsaA"/>
    <property type="match status" value="1"/>
</dbReference>
<dbReference type="InterPro" id="IPR036250">
    <property type="entry name" value="AcylCo_DH-like_C"/>
</dbReference>
<evidence type="ECO:0000256" key="1">
    <source>
        <dbReference type="ARBA" id="ARBA00001974"/>
    </source>
</evidence>
<feature type="domain" description="Acyl-CoA dehydrogenase/oxidase N-terminal" evidence="9">
    <location>
        <begin position="7"/>
        <end position="119"/>
    </location>
</feature>
<dbReference type="Gene3D" id="1.10.540.10">
    <property type="entry name" value="Acyl-CoA dehydrogenase/oxidase, N-terminal domain"/>
    <property type="match status" value="1"/>
</dbReference>
<dbReference type="Pfam" id="PF02771">
    <property type="entry name" value="Acyl-CoA_dh_N"/>
    <property type="match status" value="1"/>
</dbReference>
<evidence type="ECO:0000259" key="7">
    <source>
        <dbReference type="Pfam" id="PF00441"/>
    </source>
</evidence>
<evidence type="ECO:0000256" key="2">
    <source>
        <dbReference type="ARBA" id="ARBA00009347"/>
    </source>
</evidence>
<dbReference type="Pfam" id="PF02770">
    <property type="entry name" value="Acyl-CoA_dh_M"/>
    <property type="match status" value="1"/>
</dbReference>
<dbReference type="InterPro" id="IPR006089">
    <property type="entry name" value="Acyl-CoA_DH_CS"/>
</dbReference>
<evidence type="ECO:0000313" key="10">
    <source>
        <dbReference type="EMBL" id="GIM75045.1"/>
    </source>
</evidence>
<dbReference type="FunFam" id="2.40.110.10:FF:000009">
    <property type="entry name" value="Acyl-CoA dehydrogenase"/>
    <property type="match status" value="1"/>
</dbReference>
<dbReference type="PANTHER" id="PTHR43884">
    <property type="entry name" value="ACYL-COA DEHYDROGENASE"/>
    <property type="match status" value="1"/>
</dbReference>
<feature type="domain" description="Acyl-CoA dehydrogenase/oxidase C-terminal" evidence="7">
    <location>
        <begin position="235"/>
        <end position="383"/>
    </location>
</feature>
<keyword evidence="4 6" id="KW-0274">FAD</keyword>
<protein>
    <submittedName>
        <fullName evidence="10">Acyl-CoA dehydrogenase</fullName>
    </submittedName>
</protein>
<dbReference type="InterPro" id="IPR006091">
    <property type="entry name" value="Acyl-CoA_Oxase/DH_mid-dom"/>
</dbReference>
<dbReference type="RefSeq" id="WP_212992288.1">
    <property type="nucleotide sequence ID" value="NZ_BAABEA010000020.1"/>
</dbReference>
<accession>A0A919SLL9</accession>
<gene>
    <name evidence="10" type="ORF">Aau02nite_64000</name>
</gene>
<dbReference type="InterPro" id="IPR009075">
    <property type="entry name" value="AcylCo_DH/oxidase_C"/>
</dbReference>
<dbReference type="SUPFAM" id="SSF47203">
    <property type="entry name" value="Acyl-CoA dehydrogenase C-terminal domain-like"/>
    <property type="match status" value="1"/>
</dbReference>
<evidence type="ECO:0000256" key="6">
    <source>
        <dbReference type="RuleBase" id="RU362125"/>
    </source>
</evidence>
<proteinExistence type="inferred from homology"/>
<evidence type="ECO:0000259" key="9">
    <source>
        <dbReference type="Pfam" id="PF02771"/>
    </source>
</evidence>
<dbReference type="GO" id="GO:0003995">
    <property type="term" value="F:acyl-CoA dehydrogenase activity"/>
    <property type="evidence" value="ECO:0007669"/>
    <property type="project" value="InterPro"/>
</dbReference>
<dbReference type="InterPro" id="IPR009100">
    <property type="entry name" value="AcylCoA_DH/oxidase_NM_dom_sf"/>
</dbReference>
<dbReference type="SUPFAM" id="SSF56645">
    <property type="entry name" value="Acyl-CoA dehydrogenase NM domain-like"/>
    <property type="match status" value="1"/>
</dbReference>
<keyword evidence="11" id="KW-1185">Reference proteome</keyword>
<dbReference type="GO" id="GO:0050660">
    <property type="term" value="F:flavin adenine dinucleotide binding"/>
    <property type="evidence" value="ECO:0007669"/>
    <property type="project" value="InterPro"/>
</dbReference>
<dbReference type="FunFam" id="1.10.540.10:FF:000002">
    <property type="entry name" value="Acyl-CoA dehydrogenase FadE19"/>
    <property type="match status" value="1"/>
</dbReference>
<comment type="caution">
    <text evidence="10">The sequence shown here is derived from an EMBL/GenBank/DDBJ whole genome shotgun (WGS) entry which is preliminary data.</text>
</comment>
<feature type="domain" description="Acyl-CoA oxidase/dehydrogenase middle" evidence="8">
    <location>
        <begin position="123"/>
        <end position="223"/>
    </location>
</feature>
<keyword evidence="3 6" id="KW-0285">Flavoprotein</keyword>
<dbReference type="Pfam" id="PF00441">
    <property type="entry name" value="Acyl-CoA_dh_1"/>
    <property type="match status" value="1"/>
</dbReference>
<dbReference type="FunFam" id="1.20.140.10:FF:000001">
    <property type="entry name" value="Acyl-CoA dehydrogenase"/>
    <property type="match status" value="1"/>
</dbReference>
<dbReference type="InterPro" id="IPR037069">
    <property type="entry name" value="AcylCoA_DH/ox_N_sf"/>
</dbReference>
<dbReference type="InterPro" id="IPR013786">
    <property type="entry name" value="AcylCoA_DH/ox_N"/>
</dbReference>
<reference evidence="10" key="1">
    <citation type="submission" date="2021-03" db="EMBL/GenBank/DDBJ databases">
        <title>Whole genome shotgun sequence of Actinoplanes auranticolor NBRC 12245.</title>
        <authorList>
            <person name="Komaki H."/>
            <person name="Tamura T."/>
        </authorList>
    </citation>
    <scope>NUCLEOTIDE SEQUENCE</scope>
    <source>
        <strain evidence="10">NBRC 12245</strain>
    </source>
</reference>
<dbReference type="Proteomes" id="UP000681340">
    <property type="component" value="Unassembled WGS sequence"/>
</dbReference>